<dbReference type="PROSITE" id="PS51186">
    <property type="entry name" value="GNAT"/>
    <property type="match status" value="1"/>
</dbReference>
<evidence type="ECO:0000313" key="3">
    <source>
        <dbReference type="Proteomes" id="UP001598114"/>
    </source>
</evidence>
<dbReference type="EMBL" id="JBBKYA010000001">
    <property type="protein sequence ID" value="MFD3274899.1"/>
    <property type="molecule type" value="Genomic_DNA"/>
</dbReference>
<dbReference type="InterPro" id="IPR000182">
    <property type="entry name" value="GNAT_dom"/>
</dbReference>
<organism evidence="2 3">
    <name type="scientific">Aquirufa echingensis</name>
    <dbReference type="NCBI Taxonomy" id="3096516"/>
    <lineage>
        <taxon>Bacteria</taxon>
        <taxon>Pseudomonadati</taxon>
        <taxon>Bacteroidota</taxon>
        <taxon>Cytophagia</taxon>
        <taxon>Cytophagales</taxon>
        <taxon>Flectobacillaceae</taxon>
        <taxon>Aquirufa</taxon>
    </lineage>
</organism>
<dbReference type="InterPro" id="IPR016181">
    <property type="entry name" value="Acyl_CoA_acyltransferase"/>
</dbReference>
<dbReference type="Proteomes" id="UP001598114">
    <property type="component" value="Unassembled WGS sequence"/>
</dbReference>
<gene>
    <name evidence="2" type="ORF">SKC38_01505</name>
</gene>
<dbReference type="SUPFAM" id="SSF55729">
    <property type="entry name" value="Acyl-CoA N-acyltransferases (Nat)"/>
    <property type="match status" value="1"/>
</dbReference>
<accession>A0ABW6CW18</accession>
<evidence type="ECO:0000313" key="2">
    <source>
        <dbReference type="EMBL" id="MFD3274899.1"/>
    </source>
</evidence>
<proteinExistence type="predicted"/>
<sequence length="161" mass="18683">MQSIETNRLLLRPIGLDDIDFMLKLINCPGFIRFIGDRKVRTLDQANSYLQNMLSNPYITYWVVETKDKQEPIGVVTWVKRDFLPSPDIGFALLPEYEGKGYAFEASKAWLAYQQKTHKTVLAICQANNLASIKLLQKLNFMQEAVFEKEGKAMHRYYLNQ</sequence>
<evidence type="ECO:0000259" key="1">
    <source>
        <dbReference type="PROSITE" id="PS51186"/>
    </source>
</evidence>
<dbReference type="PANTHER" id="PTHR43792:SF1">
    <property type="entry name" value="N-ACETYLTRANSFERASE DOMAIN-CONTAINING PROTEIN"/>
    <property type="match status" value="1"/>
</dbReference>
<feature type="domain" description="N-acetyltransferase" evidence="1">
    <location>
        <begin position="9"/>
        <end position="161"/>
    </location>
</feature>
<keyword evidence="3" id="KW-1185">Reference proteome</keyword>
<reference evidence="2 3" key="1">
    <citation type="submission" date="2024-03" db="EMBL/GenBank/DDBJ databases">
        <title>Aquirufa genome sequencing.</title>
        <authorList>
            <person name="Pitt A."/>
            <person name="Hahn M.W."/>
        </authorList>
    </citation>
    <scope>NUCLEOTIDE SEQUENCE [LARGE SCALE GENOMIC DNA]</scope>
    <source>
        <strain evidence="2 3">PLAD-142S6K</strain>
    </source>
</reference>
<name>A0ABW6CW18_9BACT</name>
<dbReference type="Pfam" id="PF13302">
    <property type="entry name" value="Acetyltransf_3"/>
    <property type="match status" value="1"/>
</dbReference>
<comment type="caution">
    <text evidence="2">The sequence shown here is derived from an EMBL/GenBank/DDBJ whole genome shotgun (WGS) entry which is preliminary data.</text>
</comment>
<dbReference type="Gene3D" id="3.40.630.30">
    <property type="match status" value="1"/>
</dbReference>
<dbReference type="RefSeq" id="WP_377974483.1">
    <property type="nucleotide sequence ID" value="NZ_JBBKYA010000001.1"/>
</dbReference>
<dbReference type="PANTHER" id="PTHR43792">
    <property type="entry name" value="GNAT FAMILY, PUTATIVE (AFU_ORTHOLOGUE AFUA_3G00765)-RELATED-RELATED"/>
    <property type="match status" value="1"/>
</dbReference>
<dbReference type="InterPro" id="IPR051531">
    <property type="entry name" value="N-acetyltransferase"/>
</dbReference>
<protein>
    <submittedName>
        <fullName evidence="2">GNAT family N-acetyltransferase</fullName>
    </submittedName>
</protein>